<dbReference type="InterPro" id="IPR002347">
    <property type="entry name" value="SDR_fam"/>
</dbReference>
<dbReference type="AlphaFoldDB" id="A0A3N2PWK2"/>
<dbReference type="EMBL" id="ML119054">
    <property type="protein sequence ID" value="ROT38909.1"/>
    <property type="molecule type" value="Genomic_DNA"/>
</dbReference>
<dbReference type="OrthoDB" id="191139at2759"/>
<dbReference type="PANTHER" id="PTHR43157:SF31">
    <property type="entry name" value="PHOSPHATIDYLINOSITOL-GLYCAN BIOSYNTHESIS CLASS F PROTEIN"/>
    <property type="match status" value="1"/>
</dbReference>
<evidence type="ECO:0000313" key="2">
    <source>
        <dbReference type="EMBL" id="ROT38909.1"/>
    </source>
</evidence>
<proteinExistence type="predicted"/>
<accession>A0A3N2PWK2</accession>
<sequence>MGATTFDISPEKRATQLQFFYRQIFVTPPPVTKRDVNLSGKTAIVTGSNVGLGLEAARQLLDLGCKVILAVRDEGKGEKARQTLALGRNLPSGSIEVWKLDLGSYDSIMSFTERTKSLKNLDIALLNAGLFKVHESFASTGYEEDFQVNYLSNILLAVSLLPIIKEKRVGSDPGRVCLVSSDMAAWAKFEERTATPLLPAYKQKAKNWDMGDRYATTKLLGQLFVTELSKHVPPSAVTVTLANPGFCASDLGRDTHGLFRCVHKLQSALIGRKCATGARTLVHAVTTVGEPGHGQYIEDAKIQPMPPIVYEPEGQRLSKQIYEETLDELSFAGIRDIINGMSKPE</sequence>
<dbReference type="RefSeq" id="XP_028466715.1">
    <property type="nucleotide sequence ID" value="XM_028608734.1"/>
</dbReference>
<organism evidence="2 3">
    <name type="scientific">Sodiomyces alkalinus (strain CBS 110278 / VKM F-3762 / F11)</name>
    <name type="common">Alkaliphilic filamentous fungus</name>
    <dbReference type="NCBI Taxonomy" id="1314773"/>
    <lineage>
        <taxon>Eukaryota</taxon>
        <taxon>Fungi</taxon>
        <taxon>Dikarya</taxon>
        <taxon>Ascomycota</taxon>
        <taxon>Pezizomycotina</taxon>
        <taxon>Sordariomycetes</taxon>
        <taxon>Hypocreomycetidae</taxon>
        <taxon>Glomerellales</taxon>
        <taxon>Plectosphaerellaceae</taxon>
        <taxon>Sodiomyces</taxon>
    </lineage>
</organism>
<dbReference type="PRINTS" id="PR00081">
    <property type="entry name" value="GDHRDH"/>
</dbReference>
<dbReference type="Gene3D" id="3.40.50.720">
    <property type="entry name" value="NAD(P)-binding Rossmann-like Domain"/>
    <property type="match status" value="1"/>
</dbReference>
<dbReference type="Pfam" id="PF00106">
    <property type="entry name" value="adh_short"/>
    <property type="match status" value="1"/>
</dbReference>
<gene>
    <name evidence="2" type="ORF">SODALDRAFT_294023</name>
</gene>
<keyword evidence="3" id="KW-1185">Reference proteome</keyword>
<dbReference type="GO" id="GO:0016491">
    <property type="term" value="F:oxidoreductase activity"/>
    <property type="evidence" value="ECO:0007669"/>
    <property type="project" value="UniProtKB-KW"/>
</dbReference>
<dbReference type="GeneID" id="39577212"/>
<reference evidence="2 3" key="1">
    <citation type="journal article" date="2018" name="Mol. Ecol.">
        <title>The obligate alkalophilic soda-lake fungus Sodiomyces alkalinus has shifted to a protein diet.</title>
        <authorList>
            <person name="Grum-Grzhimaylo A.A."/>
            <person name="Falkoski D.L."/>
            <person name="van den Heuvel J."/>
            <person name="Valero-Jimenez C.A."/>
            <person name="Min B."/>
            <person name="Choi I.G."/>
            <person name="Lipzen A."/>
            <person name="Daum C.G."/>
            <person name="Aanen D.K."/>
            <person name="Tsang A."/>
            <person name="Henrissat B."/>
            <person name="Bilanenko E.N."/>
            <person name="de Vries R.P."/>
            <person name="van Kan J.A.L."/>
            <person name="Grigoriev I.V."/>
            <person name="Debets A.J.M."/>
        </authorList>
    </citation>
    <scope>NUCLEOTIDE SEQUENCE [LARGE SCALE GENOMIC DNA]</scope>
    <source>
        <strain evidence="2 3">F11</strain>
    </source>
</reference>
<dbReference type="SUPFAM" id="SSF51735">
    <property type="entry name" value="NAD(P)-binding Rossmann-fold domains"/>
    <property type="match status" value="1"/>
</dbReference>
<dbReference type="Proteomes" id="UP000272025">
    <property type="component" value="Unassembled WGS sequence"/>
</dbReference>
<keyword evidence="1" id="KW-0560">Oxidoreductase</keyword>
<evidence type="ECO:0000313" key="3">
    <source>
        <dbReference type="Proteomes" id="UP000272025"/>
    </source>
</evidence>
<dbReference type="InterPro" id="IPR036291">
    <property type="entry name" value="NAD(P)-bd_dom_sf"/>
</dbReference>
<dbReference type="STRING" id="1314773.A0A3N2PWK2"/>
<dbReference type="PANTHER" id="PTHR43157">
    <property type="entry name" value="PHOSPHATIDYLINOSITOL-GLYCAN BIOSYNTHESIS CLASS F PROTEIN-RELATED"/>
    <property type="match status" value="1"/>
</dbReference>
<protein>
    <submittedName>
        <fullName evidence="2">NAD(P)-binding protein</fullName>
    </submittedName>
</protein>
<name>A0A3N2PWK2_SODAK</name>
<evidence type="ECO:0000256" key="1">
    <source>
        <dbReference type="ARBA" id="ARBA00023002"/>
    </source>
</evidence>